<gene>
    <name evidence="1" type="ORF">AO353_18185</name>
</gene>
<accession>A0A0N9WEL4</accession>
<proteinExistence type="predicted"/>
<name>A0A0N9WEL4_PSEFL</name>
<evidence type="ECO:0000313" key="1">
    <source>
        <dbReference type="EMBL" id="ALI02911.1"/>
    </source>
</evidence>
<evidence type="ECO:0000313" key="2">
    <source>
        <dbReference type="Proteomes" id="UP000066487"/>
    </source>
</evidence>
<dbReference type="Proteomes" id="UP000066487">
    <property type="component" value="Chromosome"/>
</dbReference>
<organism evidence="1 2">
    <name type="scientific">Pseudomonas fluorescens</name>
    <dbReference type="NCBI Taxonomy" id="294"/>
    <lineage>
        <taxon>Bacteria</taxon>
        <taxon>Pseudomonadati</taxon>
        <taxon>Pseudomonadota</taxon>
        <taxon>Gammaproteobacteria</taxon>
        <taxon>Pseudomonadales</taxon>
        <taxon>Pseudomonadaceae</taxon>
        <taxon>Pseudomonas</taxon>
    </lineage>
</organism>
<dbReference type="OrthoDB" id="6497680at2"/>
<protein>
    <submittedName>
        <fullName evidence="1">Uncharacterized protein</fullName>
    </submittedName>
</protein>
<sequence>MLSVICPYTQAMRLTLRGQTNASGNVVYGERGSLVIRLSNAQVDGKSVQIAGSTADGIINDAASDSRLLQPGRTFAPVVSGELTRGKTLTAQLEIEPVIPTADARVSRRQISEARLTMELMPGGPARH</sequence>
<reference evidence="1 2" key="2">
    <citation type="journal article" date="2018" name="Nature">
        <title>Mutant phenotypes for thousands of bacterial genes of unknown function.</title>
        <authorList>
            <person name="Price M.N."/>
            <person name="Wetmore K.M."/>
            <person name="Waters R.J."/>
            <person name="Callaghan M."/>
            <person name="Ray J."/>
            <person name="Liu H."/>
            <person name="Kuehl J.V."/>
            <person name="Melnyk R.A."/>
            <person name="Lamson J.S."/>
            <person name="Suh Y."/>
            <person name="Carlson H.K."/>
            <person name="Esquivel Z."/>
            <person name="Sadeeshkumar H."/>
            <person name="Chakraborty R."/>
            <person name="Zane G.M."/>
            <person name="Rubin B.E."/>
            <person name="Wall J.D."/>
            <person name="Visel A."/>
            <person name="Bristow J."/>
            <person name="Blow M.J."/>
            <person name="Arkin A.P."/>
            <person name="Deutschbauer A.M."/>
        </authorList>
    </citation>
    <scope>NUCLEOTIDE SEQUENCE [LARGE SCALE GENOMIC DNA]</scope>
    <source>
        <strain evidence="1 2">FW300-N2E3</strain>
    </source>
</reference>
<dbReference type="AlphaFoldDB" id="A0A0N9WEL4"/>
<reference evidence="2" key="1">
    <citation type="submission" date="2015-09" db="EMBL/GenBank/DDBJ databases">
        <title>Whole genome sequence of Pseudomonas fluorescens FW300-N2E3.</title>
        <authorList>
            <person name="Ray J."/>
            <person name="Melnyk R."/>
            <person name="Deutschbauer A."/>
        </authorList>
    </citation>
    <scope>NUCLEOTIDE SEQUENCE [LARGE SCALE GENOMIC DNA]</scope>
    <source>
        <strain evidence="2">FW300-N2E3</strain>
    </source>
</reference>
<dbReference type="EMBL" id="CP012830">
    <property type="protein sequence ID" value="ALI02911.1"/>
    <property type="molecule type" value="Genomic_DNA"/>
</dbReference>
<dbReference type="RefSeq" id="WP_054596198.1">
    <property type="nucleotide sequence ID" value="NZ_CP012830.1"/>
</dbReference>